<dbReference type="AlphaFoldDB" id="A0A317U0S5"/>
<evidence type="ECO:0000313" key="3">
    <source>
        <dbReference type="Proteomes" id="UP000247152"/>
    </source>
</evidence>
<dbReference type="RefSeq" id="WP_110143323.1">
    <property type="nucleotide sequence ID" value="NZ_QHJG01000023.1"/>
</dbReference>
<accession>A0A317U0S5</accession>
<proteinExistence type="predicted"/>
<name>A0A317U0S5_9GAMM</name>
<evidence type="ECO:0000256" key="1">
    <source>
        <dbReference type="SAM" id="Phobius"/>
    </source>
</evidence>
<sequence>MKRSHPRYSAQFIENNPIYKLSNPSLHLLQLQQRQVKRTSFFSQGRLYLAYLSCKLLINGTLFACLSLYQSLGADNETKRLYFN</sequence>
<gene>
    <name evidence="2" type="ORF">DGG96_14240</name>
</gene>
<organism evidence="2 3">
    <name type="scientific">Legionella qingyii</name>
    <dbReference type="NCBI Taxonomy" id="2184757"/>
    <lineage>
        <taxon>Bacteria</taxon>
        <taxon>Pseudomonadati</taxon>
        <taxon>Pseudomonadota</taxon>
        <taxon>Gammaproteobacteria</taxon>
        <taxon>Legionellales</taxon>
        <taxon>Legionellaceae</taxon>
        <taxon>Legionella</taxon>
    </lineage>
</organism>
<keyword evidence="1" id="KW-0812">Transmembrane</keyword>
<keyword evidence="1" id="KW-0472">Membrane</keyword>
<feature type="transmembrane region" description="Helical" evidence="1">
    <location>
        <begin position="47"/>
        <end position="69"/>
    </location>
</feature>
<comment type="caution">
    <text evidence="2">The sequence shown here is derived from an EMBL/GenBank/DDBJ whole genome shotgun (WGS) entry which is preliminary data.</text>
</comment>
<reference evidence="2 3" key="1">
    <citation type="submission" date="2018-05" db="EMBL/GenBank/DDBJ databases">
        <title>Legionella qingyii sp.nov., whole genome shotgun sequence.</title>
        <authorList>
            <person name="Wu H."/>
            <person name="Zhu Q."/>
            <person name="Hu C."/>
        </authorList>
    </citation>
    <scope>NUCLEOTIDE SEQUENCE [LARGE SCALE GENOMIC DNA]</scope>
    <source>
        <strain evidence="2 3">HEB18</strain>
    </source>
</reference>
<evidence type="ECO:0000313" key="2">
    <source>
        <dbReference type="EMBL" id="PWY54959.1"/>
    </source>
</evidence>
<keyword evidence="1" id="KW-1133">Transmembrane helix</keyword>
<dbReference type="Proteomes" id="UP000247152">
    <property type="component" value="Unassembled WGS sequence"/>
</dbReference>
<dbReference type="EMBL" id="QHJG01000023">
    <property type="protein sequence ID" value="PWY54959.1"/>
    <property type="molecule type" value="Genomic_DNA"/>
</dbReference>
<protein>
    <submittedName>
        <fullName evidence="2">Uncharacterized protein</fullName>
    </submittedName>
</protein>